<dbReference type="SUPFAM" id="SSF50494">
    <property type="entry name" value="Trypsin-like serine proteases"/>
    <property type="match status" value="1"/>
</dbReference>
<evidence type="ECO:0000313" key="2">
    <source>
        <dbReference type="EMBL" id="CAB4834747.1"/>
    </source>
</evidence>
<evidence type="ECO:0000313" key="1">
    <source>
        <dbReference type="EMBL" id="CAB4742254.1"/>
    </source>
</evidence>
<dbReference type="EMBL" id="CAFABA010000103">
    <property type="protein sequence ID" value="CAB4834747.1"/>
    <property type="molecule type" value="Genomic_DNA"/>
</dbReference>
<protein>
    <submittedName>
        <fullName evidence="3">Unannotated protein</fullName>
    </submittedName>
</protein>
<dbReference type="EMBL" id="CAFBOS010000294">
    <property type="protein sequence ID" value="CAB5025638.1"/>
    <property type="molecule type" value="Genomic_DNA"/>
</dbReference>
<dbReference type="InterPro" id="IPR043504">
    <property type="entry name" value="Peptidase_S1_PA_chymotrypsin"/>
</dbReference>
<organism evidence="3">
    <name type="scientific">freshwater metagenome</name>
    <dbReference type="NCBI Taxonomy" id="449393"/>
    <lineage>
        <taxon>unclassified sequences</taxon>
        <taxon>metagenomes</taxon>
        <taxon>ecological metagenomes</taxon>
    </lineage>
</organism>
<name>A0A6J7I7D0_9ZZZZ</name>
<reference evidence="3" key="1">
    <citation type="submission" date="2020-05" db="EMBL/GenBank/DDBJ databases">
        <authorList>
            <person name="Chiriac C."/>
            <person name="Salcher M."/>
            <person name="Ghai R."/>
            <person name="Kavagutti S V."/>
        </authorList>
    </citation>
    <scope>NUCLEOTIDE SEQUENCE</scope>
</reference>
<dbReference type="Gene3D" id="2.40.10.10">
    <property type="entry name" value="Trypsin-like serine proteases"/>
    <property type="match status" value="2"/>
</dbReference>
<evidence type="ECO:0000313" key="3">
    <source>
        <dbReference type="EMBL" id="CAB4926918.1"/>
    </source>
</evidence>
<dbReference type="EMBL" id="CAFBMH010000119">
    <property type="protein sequence ID" value="CAB4926918.1"/>
    <property type="molecule type" value="Genomic_DNA"/>
</dbReference>
<sequence>MRVRGRRVLLVCAAVTVLPFFVGSTSSNAQVGGPPDAETSDRLVAVREPIAITDQAIGNIAELRASLGLRSDRPFIVQLYGDPVALDAVRAESQSARFAGLIVARSEVASVDWRSRVAAAQATIEAAIRREFGNGTYQTAWLDSSAGANSTVLNIYVGDNQAQIEAVARDAVADDLKASVVVYETGITGTEFRDLATSITVRLGGNRERPWGPNDAVGIHLITADLRAAHLVVEVTNSVAGDAAAAILQAEFSNPSLEVRRETQVELTGNPTCNNGTWKCDWNWVYAGLAISDQYAGCTSAIAVRYGGGTLPAFLTAGHCLPNYPSSNWSTSRWSQGAYGYNSGYEIGWNVAREYLDGYNTHFDGLILDAGLVYNNVAGSRPGIGRMHNSIYSTATVLSGVVNVYSAQTVCNTGWASTGYDGLRYINDGVRCGYIFDINYVQDGYGQWWPFRAWSTHTTQPGDSGGLIYGGDSSGATAVGITSGHSGQSCWNGSSWISNTGGYPCKDTVFSPLATTMAVWGLTFQTG</sequence>
<dbReference type="InterPro" id="IPR009003">
    <property type="entry name" value="Peptidase_S1_PA"/>
</dbReference>
<dbReference type="EMBL" id="CAEZYR010000039">
    <property type="protein sequence ID" value="CAB4742254.1"/>
    <property type="molecule type" value="Genomic_DNA"/>
</dbReference>
<dbReference type="AlphaFoldDB" id="A0A6J7I7D0"/>
<proteinExistence type="predicted"/>
<accession>A0A6J7I7D0</accession>
<evidence type="ECO:0000313" key="4">
    <source>
        <dbReference type="EMBL" id="CAB5025638.1"/>
    </source>
</evidence>
<gene>
    <name evidence="1" type="ORF">UFOPK2754_01253</name>
    <name evidence="2" type="ORF">UFOPK3139_02187</name>
    <name evidence="3" type="ORF">UFOPK3543_02420</name>
    <name evidence="4" type="ORF">UFOPK3967_03032</name>
</gene>